<name>A0A8S4S395_9NEOP</name>
<reference evidence="1" key="1">
    <citation type="submission" date="2022-03" db="EMBL/GenBank/DDBJ databases">
        <authorList>
            <person name="Lindestad O."/>
        </authorList>
    </citation>
    <scope>NUCLEOTIDE SEQUENCE</scope>
</reference>
<proteinExistence type="predicted"/>
<gene>
    <name evidence="1" type="primary">jg6196</name>
    <name evidence="1" type="ORF">PAEG_LOCUS21741</name>
</gene>
<evidence type="ECO:0000313" key="1">
    <source>
        <dbReference type="EMBL" id="CAH2248390.1"/>
    </source>
</evidence>
<accession>A0A8S4S395</accession>
<evidence type="ECO:0000313" key="2">
    <source>
        <dbReference type="Proteomes" id="UP000838756"/>
    </source>
</evidence>
<dbReference type="EMBL" id="CAKXAJ010025974">
    <property type="protein sequence ID" value="CAH2248390.1"/>
    <property type="molecule type" value="Genomic_DNA"/>
</dbReference>
<organism evidence="1 2">
    <name type="scientific">Pararge aegeria aegeria</name>
    <dbReference type="NCBI Taxonomy" id="348720"/>
    <lineage>
        <taxon>Eukaryota</taxon>
        <taxon>Metazoa</taxon>
        <taxon>Ecdysozoa</taxon>
        <taxon>Arthropoda</taxon>
        <taxon>Hexapoda</taxon>
        <taxon>Insecta</taxon>
        <taxon>Pterygota</taxon>
        <taxon>Neoptera</taxon>
        <taxon>Endopterygota</taxon>
        <taxon>Lepidoptera</taxon>
        <taxon>Glossata</taxon>
        <taxon>Ditrysia</taxon>
        <taxon>Papilionoidea</taxon>
        <taxon>Nymphalidae</taxon>
        <taxon>Satyrinae</taxon>
        <taxon>Satyrini</taxon>
        <taxon>Parargina</taxon>
        <taxon>Pararge</taxon>
    </lineage>
</organism>
<dbReference type="Proteomes" id="UP000838756">
    <property type="component" value="Unassembled WGS sequence"/>
</dbReference>
<protein>
    <submittedName>
        <fullName evidence="1">Jg6196 protein</fullName>
    </submittedName>
</protein>
<sequence>MVNVLKQVKVKYVCVTDSPLCRACMEENETLTHVMLECTGVTEHVQQAKRLRAETAQREEEEEELNPAASSIISGYKQVDYNFHVNIAYTSATKKIKKFKSFINNFQLYSFVKFGQTVVKTKTVII</sequence>
<keyword evidence="2" id="KW-1185">Reference proteome</keyword>
<dbReference type="AlphaFoldDB" id="A0A8S4S395"/>
<comment type="caution">
    <text evidence="1">The sequence shown here is derived from an EMBL/GenBank/DDBJ whole genome shotgun (WGS) entry which is preliminary data.</text>
</comment>